<name>A0A4Y7IEP1_PAPSO</name>
<dbReference type="Gramene" id="RZC46151">
    <property type="protein sequence ID" value="RZC46151"/>
    <property type="gene ID" value="C5167_039103"/>
</dbReference>
<accession>A0A4Y7IEP1</accession>
<dbReference type="Proteomes" id="UP000316621">
    <property type="component" value="Chromosome 1"/>
</dbReference>
<evidence type="ECO:0000313" key="2">
    <source>
        <dbReference type="Proteomes" id="UP000316621"/>
    </source>
</evidence>
<dbReference type="AlphaFoldDB" id="A0A4Y7IEP1"/>
<gene>
    <name evidence="1" type="ORF">C5167_039103</name>
</gene>
<evidence type="ECO:0000313" key="1">
    <source>
        <dbReference type="EMBL" id="RZC46151.1"/>
    </source>
</evidence>
<reference evidence="1 2" key="1">
    <citation type="journal article" date="2018" name="Science">
        <title>The opium poppy genome and morphinan production.</title>
        <authorList>
            <person name="Guo L."/>
            <person name="Winzer T."/>
            <person name="Yang X."/>
            <person name="Li Y."/>
            <person name="Ning Z."/>
            <person name="He Z."/>
            <person name="Teodor R."/>
            <person name="Lu Y."/>
            <person name="Bowser T.A."/>
            <person name="Graham I.A."/>
            <person name="Ye K."/>
        </authorList>
    </citation>
    <scope>NUCLEOTIDE SEQUENCE [LARGE SCALE GENOMIC DNA]</scope>
    <source>
        <strain evidence="2">cv. HN1</strain>
        <tissue evidence="1">Leaves</tissue>
    </source>
</reference>
<keyword evidence="2" id="KW-1185">Reference proteome</keyword>
<proteinExistence type="predicted"/>
<dbReference type="STRING" id="3469.A0A4Y7IEP1"/>
<protein>
    <submittedName>
        <fullName evidence="1">Uncharacterized protein</fullName>
    </submittedName>
</protein>
<dbReference type="EMBL" id="CM010715">
    <property type="protein sequence ID" value="RZC46151.1"/>
    <property type="molecule type" value="Genomic_DNA"/>
</dbReference>
<sequence length="111" mass="12571">MVTLKKMCCDILVSTPRHLQFAIWKRKLNLSRVVYLARSIMHDAVRVILGWKNSASELIKQKLVFTGSEKCKVFATRQSFGGEFEPTCTSVCPKQETSVLTILGSIVYMQT</sequence>
<organism evidence="1 2">
    <name type="scientific">Papaver somniferum</name>
    <name type="common">Opium poppy</name>
    <dbReference type="NCBI Taxonomy" id="3469"/>
    <lineage>
        <taxon>Eukaryota</taxon>
        <taxon>Viridiplantae</taxon>
        <taxon>Streptophyta</taxon>
        <taxon>Embryophyta</taxon>
        <taxon>Tracheophyta</taxon>
        <taxon>Spermatophyta</taxon>
        <taxon>Magnoliopsida</taxon>
        <taxon>Ranunculales</taxon>
        <taxon>Papaveraceae</taxon>
        <taxon>Papaveroideae</taxon>
        <taxon>Papaver</taxon>
    </lineage>
</organism>